<keyword evidence="3" id="KW-1185">Reference proteome</keyword>
<sequence>MNVASEAGTPDRSASLLLVPFLVGAVVSVVLGVYGNVHAPTGVAVNVAGFSGPLEAKVWLASAALLLAIVQVGSALVMYGKIGPSDPPRWTGAVHRWSGRVAFLLTIPVAVHCLYALGFQAATPRVLIHSAAGTLFFGAFTVKMLGLRLDGLPGWALPVLGGTSFTLLVALWWTSSLWFFTTFGIRF</sequence>
<dbReference type="InterPro" id="IPR045382">
    <property type="entry name" value="DUF6529"/>
</dbReference>
<keyword evidence="1" id="KW-1133">Transmembrane helix</keyword>
<protein>
    <submittedName>
        <fullName evidence="2">Uncharacterized protein</fullName>
    </submittedName>
</protein>
<proteinExistence type="predicted"/>
<feature type="transmembrane region" description="Helical" evidence="1">
    <location>
        <begin position="99"/>
        <end position="119"/>
    </location>
</feature>
<dbReference type="AlphaFoldDB" id="A0A3N4ZM19"/>
<dbReference type="Proteomes" id="UP000280501">
    <property type="component" value="Unassembled WGS sequence"/>
</dbReference>
<comment type="caution">
    <text evidence="2">The sequence shown here is derived from an EMBL/GenBank/DDBJ whole genome shotgun (WGS) entry which is preliminary data.</text>
</comment>
<dbReference type="OrthoDB" id="8774535at2"/>
<feature type="transmembrane region" description="Helical" evidence="1">
    <location>
        <begin position="16"/>
        <end position="37"/>
    </location>
</feature>
<keyword evidence="1" id="KW-0812">Transmembrane</keyword>
<keyword evidence="1" id="KW-0472">Membrane</keyword>
<feature type="transmembrane region" description="Helical" evidence="1">
    <location>
        <begin position="58"/>
        <end position="79"/>
    </location>
</feature>
<organism evidence="2 3">
    <name type="scientific">Myceligenerans xiligouense</name>
    <dbReference type="NCBI Taxonomy" id="253184"/>
    <lineage>
        <taxon>Bacteria</taxon>
        <taxon>Bacillati</taxon>
        <taxon>Actinomycetota</taxon>
        <taxon>Actinomycetes</taxon>
        <taxon>Micrococcales</taxon>
        <taxon>Promicromonosporaceae</taxon>
        <taxon>Myceligenerans</taxon>
    </lineage>
</organism>
<dbReference type="EMBL" id="RKQZ01000001">
    <property type="protein sequence ID" value="RPF20971.1"/>
    <property type="molecule type" value="Genomic_DNA"/>
</dbReference>
<reference evidence="2 3" key="1">
    <citation type="submission" date="2018-11" db="EMBL/GenBank/DDBJ databases">
        <title>Sequencing the genomes of 1000 actinobacteria strains.</title>
        <authorList>
            <person name="Klenk H.-P."/>
        </authorList>
    </citation>
    <scope>NUCLEOTIDE SEQUENCE [LARGE SCALE GENOMIC DNA]</scope>
    <source>
        <strain evidence="2 3">DSM 15700</strain>
    </source>
</reference>
<dbReference type="RefSeq" id="WP_123814076.1">
    <property type="nucleotide sequence ID" value="NZ_RKQZ01000001.1"/>
</dbReference>
<dbReference type="Pfam" id="PF20139">
    <property type="entry name" value="DUF6529"/>
    <property type="match status" value="1"/>
</dbReference>
<accession>A0A3N4ZM19</accession>
<feature type="transmembrane region" description="Helical" evidence="1">
    <location>
        <begin position="165"/>
        <end position="185"/>
    </location>
</feature>
<evidence type="ECO:0000313" key="3">
    <source>
        <dbReference type="Proteomes" id="UP000280501"/>
    </source>
</evidence>
<evidence type="ECO:0000313" key="2">
    <source>
        <dbReference type="EMBL" id="RPF20971.1"/>
    </source>
</evidence>
<name>A0A3N4ZM19_9MICO</name>
<gene>
    <name evidence="2" type="ORF">EDD34_1579</name>
</gene>
<evidence type="ECO:0000256" key="1">
    <source>
        <dbReference type="SAM" id="Phobius"/>
    </source>
</evidence>
<feature type="transmembrane region" description="Helical" evidence="1">
    <location>
        <begin position="126"/>
        <end position="145"/>
    </location>
</feature>